<dbReference type="Proteomes" id="UP000631114">
    <property type="component" value="Unassembled WGS sequence"/>
</dbReference>
<dbReference type="AlphaFoldDB" id="A0A835LPF2"/>
<dbReference type="PANTHER" id="PTHR44749">
    <property type="entry name" value="SUPPRESSOR OF RPS4-RLD 1"/>
    <property type="match status" value="1"/>
</dbReference>
<organism evidence="1 2">
    <name type="scientific">Coptis chinensis</name>
    <dbReference type="NCBI Taxonomy" id="261450"/>
    <lineage>
        <taxon>Eukaryota</taxon>
        <taxon>Viridiplantae</taxon>
        <taxon>Streptophyta</taxon>
        <taxon>Embryophyta</taxon>
        <taxon>Tracheophyta</taxon>
        <taxon>Spermatophyta</taxon>
        <taxon>Magnoliopsida</taxon>
        <taxon>Ranunculales</taxon>
        <taxon>Ranunculaceae</taxon>
        <taxon>Coptidoideae</taxon>
        <taxon>Coptis</taxon>
    </lineage>
</organism>
<dbReference type="SUPFAM" id="SSF48452">
    <property type="entry name" value="TPR-like"/>
    <property type="match status" value="1"/>
</dbReference>
<comment type="caution">
    <text evidence="1">The sequence shown here is derived from an EMBL/GenBank/DDBJ whole genome shotgun (WGS) entry which is preliminary data.</text>
</comment>
<dbReference type="EMBL" id="JADFTS010000006">
    <property type="protein sequence ID" value="KAF9599992.1"/>
    <property type="molecule type" value="Genomic_DNA"/>
</dbReference>
<sequence>MEALLYSGMTHCVWVDLSCGMNKLYNFCKLPIDAKFGGLIRTHEGKVVVAYNGGNKHNNGAFYYNKLELHKHVIKDCDKAIQLDLTLLQAYILKGSALSCLGKEEEALLVWEQGHGYDVRQSTDLKQLVDLEDL</sequence>
<evidence type="ECO:0000313" key="1">
    <source>
        <dbReference type="EMBL" id="KAF9599992.1"/>
    </source>
</evidence>
<accession>A0A835LPF2</accession>
<dbReference type="InterPro" id="IPR044650">
    <property type="entry name" value="SRFR1-like"/>
</dbReference>
<reference evidence="1 2" key="1">
    <citation type="submission" date="2020-10" db="EMBL/GenBank/DDBJ databases">
        <title>The Coptis chinensis genome and diversification of protoberbering-type alkaloids.</title>
        <authorList>
            <person name="Wang B."/>
            <person name="Shu S."/>
            <person name="Song C."/>
            <person name="Liu Y."/>
        </authorList>
    </citation>
    <scope>NUCLEOTIDE SEQUENCE [LARGE SCALE GENOMIC DNA]</scope>
    <source>
        <strain evidence="1">HL-2020</strain>
        <tissue evidence="1">Leaf</tissue>
    </source>
</reference>
<gene>
    <name evidence="1" type="ORF">IFM89_002027</name>
</gene>
<evidence type="ECO:0000313" key="2">
    <source>
        <dbReference type="Proteomes" id="UP000631114"/>
    </source>
</evidence>
<dbReference type="Gene3D" id="1.25.40.10">
    <property type="entry name" value="Tetratricopeptide repeat domain"/>
    <property type="match status" value="1"/>
</dbReference>
<dbReference type="OrthoDB" id="1926212at2759"/>
<name>A0A835LPF2_9MAGN</name>
<dbReference type="PANTHER" id="PTHR44749:SF1">
    <property type="entry name" value="TETRATRICOPEPTIDE-LIKE HELICAL DOMAIN-CONTAINING PROTEIN"/>
    <property type="match status" value="1"/>
</dbReference>
<keyword evidence="2" id="KW-1185">Reference proteome</keyword>
<proteinExistence type="predicted"/>
<dbReference type="GO" id="GO:0045892">
    <property type="term" value="P:negative regulation of DNA-templated transcription"/>
    <property type="evidence" value="ECO:0007669"/>
    <property type="project" value="InterPro"/>
</dbReference>
<protein>
    <submittedName>
        <fullName evidence="1">Uncharacterized protein</fullName>
    </submittedName>
</protein>
<dbReference type="InterPro" id="IPR011990">
    <property type="entry name" value="TPR-like_helical_dom_sf"/>
</dbReference>